<feature type="compositionally biased region" description="Polar residues" evidence="1">
    <location>
        <begin position="51"/>
        <end position="67"/>
    </location>
</feature>
<dbReference type="OrthoDB" id="110642at2759"/>
<reference evidence="2 3" key="1">
    <citation type="submission" date="2018-09" db="EMBL/GenBank/DDBJ databases">
        <title>Genomic investigation of the strawberry pathogen Phytophthora fragariae indicates pathogenicity is determined by transcriptional variation in three key races.</title>
        <authorList>
            <person name="Adams T.M."/>
            <person name="Armitage A.D."/>
            <person name="Sobczyk M.K."/>
            <person name="Bates H.J."/>
            <person name="Dunwell J.M."/>
            <person name="Nellist C.F."/>
            <person name="Harrison R.J."/>
        </authorList>
    </citation>
    <scope>NUCLEOTIDE SEQUENCE [LARGE SCALE GENOMIC DNA]</scope>
    <source>
        <strain evidence="2 3">SCRP324</strain>
    </source>
</reference>
<evidence type="ECO:0000313" key="2">
    <source>
        <dbReference type="EMBL" id="KAE9033945.1"/>
    </source>
</evidence>
<dbReference type="EMBL" id="QXFU01000422">
    <property type="protein sequence ID" value="KAE9033945.1"/>
    <property type="molecule type" value="Genomic_DNA"/>
</dbReference>
<feature type="region of interest" description="Disordered" evidence="1">
    <location>
        <begin position="29"/>
        <end position="72"/>
    </location>
</feature>
<dbReference type="AlphaFoldDB" id="A0A6A3N124"/>
<sequence>MSKYADWSPASVFGSTVATSMVSTAACRVERQSGPRTVSKSKVSPKKCDPTATSLPQDDSTRNNNNEESQEDKINVRVYKDARVEREKELAALLLQRQVQVWLLRRQETLRIQEVQRLRKELRHAAASVIRESYRRYTKRRTIGKYLSEVGKFETQLSALLQGCIARKRQMEEVQRFVAVRRQHEQLQKDRKRTLIHDWLTICMKTRRVKREEQLARAHSKLSGWVRRWTLRKRLEARVAAREIEKQRQTHRISSAQAIADFYRVCKLRYRAKAELLRRRRCRNGLIVLGKTFRMAVLRRAQSNWNVRVSDLKLADEAATKLQRVYRAHQVAARSDFKRLKLVNSTQQLL</sequence>
<dbReference type="PROSITE" id="PS51257">
    <property type="entry name" value="PROKAR_LIPOPROTEIN"/>
    <property type="match status" value="1"/>
</dbReference>
<accession>A0A6A3N124</accession>
<gene>
    <name evidence="2" type="ORF">PR002_g8401</name>
</gene>
<protein>
    <submittedName>
        <fullName evidence="2">Uncharacterized protein</fullName>
    </submittedName>
</protein>
<evidence type="ECO:0000313" key="3">
    <source>
        <dbReference type="Proteomes" id="UP000435112"/>
    </source>
</evidence>
<dbReference type="Proteomes" id="UP000435112">
    <property type="component" value="Unassembled WGS sequence"/>
</dbReference>
<evidence type="ECO:0000256" key="1">
    <source>
        <dbReference type="SAM" id="MobiDB-lite"/>
    </source>
</evidence>
<comment type="caution">
    <text evidence="2">The sequence shown here is derived from an EMBL/GenBank/DDBJ whole genome shotgun (WGS) entry which is preliminary data.</text>
</comment>
<proteinExistence type="predicted"/>
<name>A0A6A3N124_9STRA</name>
<organism evidence="2 3">
    <name type="scientific">Phytophthora rubi</name>
    <dbReference type="NCBI Taxonomy" id="129364"/>
    <lineage>
        <taxon>Eukaryota</taxon>
        <taxon>Sar</taxon>
        <taxon>Stramenopiles</taxon>
        <taxon>Oomycota</taxon>
        <taxon>Peronosporomycetes</taxon>
        <taxon>Peronosporales</taxon>
        <taxon>Peronosporaceae</taxon>
        <taxon>Phytophthora</taxon>
    </lineage>
</organism>